<dbReference type="CDD" id="cd06980">
    <property type="entry name" value="cupin_bxe_c0505"/>
    <property type="match status" value="1"/>
</dbReference>
<dbReference type="AlphaFoldDB" id="A0A2R4MCF0"/>
<accession>A0A2R4MCF0</accession>
<evidence type="ECO:0000313" key="2">
    <source>
        <dbReference type="EMBL" id="AVX03680.1"/>
    </source>
</evidence>
<feature type="domain" description="Cupin type-2" evidence="1">
    <location>
        <begin position="300"/>
        <end position="363"/>
    </location>
</feature>
<dbReference type="Gene3D" id="3.10.180.10">
    <property type="entry name" value="2,3-Dihydroxybiphenyl 1,2-Dioxygenase, domain 1"/>
    <property type="match status" value="1"/>
</dbReference>
<dbReference type="InterPro" id="IPR011051">
    <property type="entry name" value="RmlC_Cupin_sf"/>
</dbReference>
<evidence type="ECO:0000259" key="1">
    <source>
        <dbReference type="Pfam" id="PF07883"/>
    </source>
</evidence>
<protein>
    <recommendedName>
        <fullName evidence="1">Cupin type-2 domain-containing protein</fullName>
    </recommendedName>
</protein>
<dbReference type="InterPro" id="IPR029068">
    <property type="entry name" value="Glyas_Bleomycin-R_OHBP_Dase"/>
</dbReference>
<dbReference type="InterPro" id="IPR013096">
    <property type="entry name" value="Cupin_2"/>
</dbReference>
<evidence type="ECO:0000313" key="3">
    <source>
        <dbReference type="Proteomes" id="UP000258927"/>
    </source>
</evidence>
<organism evidence="2 3">
    <name type="scientific">Maritalea myrionectae</name>
    <dbReference type="NCBI Taxonomy" id="454601"/>
    <lineage>
        <taxon>Bacteria</taxon>
        <taxon>Pseudomonadati</taxon>
        <taxon>Pseudomonadota</taxon>
        <taxon>Alphaproteobacteria</taxon>
        <taxon>Hyphomicrobiales</taxon>
        <taxon>Devosiaceae</taxon>
        <taxon>Maritalea</taxon>
    </lineage>
</organism>
<dbReference type="Gene3D" id="2.60.120.10">
    <property type="entry name" value="Jelly Rolls"/>
    <property type="match status" value="2"/>
</dbReference>
<dbReference type="KEGG" id="mmyr:MXMO3_01149"/>
<gene>
    <name evidence="2" type="ORF">MXMO3_01149</name>
</gene>
<dbReference type="InterPro" id="IPR014710">
    <property type="entry name" value="RmlC-like_jellyroll"/>
</dbReference>
<dbReference type="SUPFAM" id="SSF54593">
    <property type="entry name" value="Glyoxalase/Bleomycin resistance protein/Dihydroxybiphenyl dioxygenase"/>
    <property type="match status" value="1"/>
</dbReference>
<dbReference type="STRING" id="1122213.GCA_000423365_01647"/>
<proteinExistence type="predicted"/>
<dbReference type="Proteomes" id="UP000258927">
    <property type="component" value="Chromosome"/>
</dbReference>
<dbReference type="Pfam" id="PF07883">
    <property type="entry name" value="Cupin_2"/>
    <property type="match status" value="1"/>
</dbReference>
<sequence>MDPQNAELNTNPDLVRGAEIVLPTNDLKQDLPFYLKRLGFRLDKIFPADDPSVAVISGHGVSIRLDRDATSTVHSLRLNCDDPDKFAGGQTKLTAPNGTQIEIIDANPPLVQPETQHSFLVRRLKDSDSWVIGRAGMRYRDLIPDRLGGSIIASHIRIPDGGPVPDMVHYHTVGFQLIFCYRGWVDVLYEDQGDKIHLTAGDCVIQPPEIRHRVMEASDNVEVVEIGVPADHVTTIDHEMTLPNGKGDPDREWQGTKFVYDKVAEATWKPWRIPGFEARDTGIGAATKGVAGVQVARPIKGEVAPRTSHNTDILFTFVKEGSMTLMVDGEEPYDLVAGDAFVVPPFMKAAYRNCSDDCELLEITLPSDFETEVAAD</sequence>
<dbReference type="EMBL" id="CP021330">
    <property type="protein sequence ID" value="AVX03680.1"/>
    <property type="molecule type" value="Genomic_DNA"/>
</dbReference>
<keyword evidence="3" id="KW-1185">Reference proteome</keyword>
<name>A0A2R4MCF0_9HYPH</name>
<dbReference type="SUPFAM" id="SSF51182">
    <property type="entry name" value="RmlC-like cupins"/>
    <property type="match status" value="1"/>
</dbReference>
<reference evidence="2 3" key="1">
    <citation type="submission" date="2017-05" db="EMBL/GenBank/DDBJ databases">
        <title>Genome Analysis of Maritalea myrionectae HL2708#5.</title>
        <authorList>
            <consortium name="Cotde Inc.-PKNU"/>
            <person name="Jang D."/>
            <person name="Oh H.-M."/>
        </authorList>
    </citation>
    <scope>NUCLEOTIDE SEQUENCE [LARGE SCALE GENOMIC DNA]</scope>
    <source>
        <strain evidence="2 3">HL2708#5</strain>
    </source>
</reference>
<dbReference type="RefSeq" id="WP_117396723.1">
    <property type="nucleotide sequence ID" value="NZ_CP021330.1"/>
</dbReference>